<gene>
    <name evidence="3" type="ORF">GCM10009769_16190</name>
</gene>
<keyword evidence="2" id="KW-0472">Membrane</keyword>
<evidence type="ECO:0000313" key="3">
    <source>
        <dbReference type="EMBL" id="GGK98738.1"/>
    </source>
</evidence>
<evidence type="ECO:0000256" key="2">
    <source>
        <dbReference type="SAM" id="Phobius"/>
    </source>
</evidence>
<dbReference type="Proteomes" id="UP000648535">
    <property type="component" value="Unassembled WGS sequence"/>
</dbReference>
<accession>A0A8H9GAT2</accession>
<dbReference type="EMBL" id="BMOI01000006">
    <property type="protein sequence ID" value="GGK98738.1"/>
    <property type="molecule type" value="Genomic_DNA"/>
</dbReference>
<protein>
    <submittedName>
        <fullName evidence="3">Uncharacterized protein</fullName>
    </submittedName>
</protein>
<feature type="region of interest" description="Disordered" evidence="1">
    <location>
        <begin position="1"/>
        <end position="36"/>
    </location>
</feature>
<feature type="transmembrane region" description="Helical" evidence="2">
    <location>
        <begin position="75"/>
        <end position="96"/>
    </location>
</feature>
<dbReference type="AlphaFoldDB" id="A0A8H9GAT2"/>
<feature type="transmembrane region" description="Helical" evidence="2">
    <location>
        <begin position="41"/>
        <end position="63"/>
    </location>
</feature>
<reference evidence="3" key="2">
    <citation type="submission" date="2020-09" db="EMBL/GenBank/DDBJ databases">
        <authorList>
            <person name="Sun Q."/>
            <person name="Ohkuma M."/>
        </authorList>
    </citation>
    <scope>NUCLEOTIDE SEQUENCE</scope>
    <source>
        <strain evidence="3">JCM 1480</strain>
    </source>
</reference>
<proteinExistence type="predicted"/>
<keyword evidence="2" id="KW-0812">Transmembrane</keyword>
<organism evidence="3 4">
    <name type="scientific">Curtobacterium luteum</name>
    <dbReference type="NCBI Taxonomy" id="33881"/>
    <lineage>
        <taxon>Bacteria</taxon>
        <taxon>Bacillati</taxon>
        <taxon>Actinomycetota</taxon>
        <taxon>Actinomycetes</taxon>
        <taxon>Micrococcales</taxon>
        <taxon>Microbacteriaceae</taxon>
        <taxon>Curtobacterium</taxon>
    </lineage>
</organism>
<sequence>MSGMVDEFEDGLSGQRSTPPYGDRRQSLSPPGVRRSRTKTLFGGLLLGIGLAFFAWTVVKIVVALIDASSGADISVAYTLLIAAAFCILGGALLRLHNGKN</sequence>
<comment type="caution">
    <text evidence="3">The sequence shown here is derived from an EMBL/GenBank/DDBJ whole genome shotgun (WGS) entry which is preliminary data.</text>
</comment>
<evidence type="ECO:0000313" key="4">
    <source>
        <dbReference type="Proteomes" id="UP000648535"/>
    </source>
</evidence>
<feature type="compositionally biased region" description="Acidic residues" evidence="1">
    <location>
        <begin position="1"/>
        <end position="10"/>
    </location>
</feature>
<keyword evidence="2" id="KW-1133">Transmembrane helix</keyword>
<evidence type="ECO:0000256" key="1">
    <source>
        <dbReference type="SAM" id="MobiDB-lite"/>
    </source>
</evidence>
<name>A0A8H9GAT2_9MICO</name>
<reference evidence="3" key="1">
    <citation type="journal article" date="2014" name="Int. J. Syst. Evol. Microbiol.">
        <title>Complete genome sequence of Corynebacterium casei LMG S-19264T (=DSM 44701T), isolated from a smear-ripened cheese.</title>
        <authorList>
            <consortium name="US DOE Joint Genome Institute (JGI-PGF)"/>
            <person name="Walter F."/>
            <person name="Albersmeier A."/>
            <person name="Kalinowski J."/>
            <person name="Ruckert C."/>
        </authorList>
    </citation>
    <scope>NUCLEOTIDE SEQUENCE</scope>
    <source>
        <strain evidence="3">JCM 1480</strain>
    </source>
</reference>